<protein>
    <submittedName>
        <fullName evidence="2">Uncharacterized protein</fullName>
    </submittedName>
</protein>
<comment type="caution">
    <text evidence="2">The sequence shown here is derived from an EMBL/GenBank/DDBJ whole genome shotgun (WGS) entry which is preliminary data.</text>
</comment>
<keyword evidence="3" id="KW-1185">Reference proteome</keyword>
<dbReference type="Proteomes" id="UP001566132">
    <property type="component" value="Unassembled WGS sequence"/>
</dbReference>
<evidence type="ECO:0000256" key="1">
    <source>
        <dbReference type="SAM" id="MobiDB-lite"/>
    </source>
</evidence>
<dbReference type="AlphaFoldDB" id="A0ABD1ESS9"/>
<evidence type="ECO:0000313" key="3">
    <source>
        <dbReference type="Proteomes" id="UP001566132"/>
    </source>
</evidence>
<reference evidence="2 3" key="1">
    <citation type="submission" date="2024-05" db="EMBL/GenBank/DDBJ databases">
        <title>Genetic variation in Jamaican populations of the coffee berry borer (Hypothenemus hampei).</title>
        <authorList>
            <person name="Errbii M."/>
            <person name="Myrie A."/>
        </authorList>
    </citation>
    <scope>NUCLEOTIDE SEQUENCE [LARGE SCALE GENOMIC DNA]</scope>
    <source>
        <strain evidence="2">JA-Hopewell-2020-01-JO</strain>
        <tissue evidence="2">Whole body</tissue>
    </source>
</reference>
<accession>A0ABD1ESS9</accession>
<gene>
    <name evidence="2" type="ORF">ABEB36_007080</name>
</gene>
<evidence type="ECO:0000313" key="2">
    <source>
        <dbReference type="EMBL" id="KAL1501826.1"/>
    </source>
</evidence>
<proteinExistence type="predicted"/>
<name>A0ABD1ESS9_HYPHA</name>
<dbReference type="EMBL" id="JBDJPC010000005">
    <property type="protein sequence ID" value="KAL1501826.1"/>
    <property type="molecule type" value="Genomic_DNA"/>
</dbReference>
<sequence>MFGSEKLQLGQIPNTISQLFNTQWSKLSLSSTSPSSSLTKSSPNRLNQLLEDEYETLLREIDYLTTEKTCYFNNKNDQLTLRRSDEDVSDILQEHSKEMLQNYVEQQKKEVNHERAKEQSNMVNYITKITVSRPKCNRTLCKCKPQELPSQKIQEPQTTSFKEYKSLKKPASYYKTIGISPPKQDSNKELSQSYQKISKEFDHWLQQKISASKEYPKTTPSLLEILPIEDPSRFLQESQLRISSKENKLKKDVSILNTVSTCNKKIMSNCHNETIEAQTSTDRMCLPNNFEDLQKSGKQIGVCTKKKNCNCDICDSKEAIKRDVALLRREVCIQKSPKKLTISSRFSNIVTKCFGLMKRSKKREEYCESTIQKNHSIQTVPIEKVNRIEQASYEVDQNSVHTSTGTEASVQVSKTDLHKTFHEDQEVFLKESKGTAPSKENLTSSEQSDRKDVCNKCGRKKKNCDSECENLIIAPNIKDSDNDIPIKEIDSLKMIIQNQSNDNHRQFDTIIGELSQQKNEIQRLNSMYQKMVDNFYDSQKSVPNENSGIHELECGIQTSCGCAFENQCQDSNQKSQVIEQPTKTYGPVNTTVSINFCDTCTVGISSPTSKNNSFSAHWDSDKQRKDELNHSERIIEQSLKYNEGDSLSMIFKNEPFKEFSVYGNSIENVQKNDEEKCRYDNHALNQLTKKEEKNNKNQLQFEARVLNFCHEITVGAWKMHFPNRI</sequence>
<feature type="region of interest" description="Disordered" evidence="1">
    <location>
        <begin position="431"/>
        <end position="451"/>
    </location>
</feature>
<organism evidence="2 3">
    <name type="scientific">Hypothenemus hampei</name>
    <name type="common">Coffee berry borer</name>
    <dbReference type="NCBI Taxonomy" id="57062"/>
    <lineage>
        <taxon>Eukaryota</taxon>
        <taxon>Metazoa</taxon>
        <taxon>Ecdysozoa</taxon>
        <taxon>Arthropoda</taxon>
        <taxon>Hexapoda</taxon>
        <taxon>Insecta</taxon>
        <taxon>Pterygota</taxon>
        <taxon>Neoptera</taxon>
        <taxon>Endopterygota</taxon>
        <taxon>Coleoptera</taxon>
        <taxon>Polyphaga</taxon>
        <taxon>Cucujiformia</taxon>
        <taxon>Curculionidae</taxon>
        <taxon>Scolytinae</taxon>
        <taxon>Hypothenemus</taxon>
    </lineage>
</organism>